<dbReference type="EMBL" id="JQ844229">
    <property type="protein sequence ID" value="AGS53291.1"/>
    <property type="molecule type" value="Genomic_DNA"/>
</dbReference>
<protein>
    <submittedName>
        <fullName evidence="1">Uncharacterized protein</fullName>
    </submittedName>
</protein>
<evidence type="ECO:0000313" key="1">
    <source>
        <dbReference type="EMBL" id="AGS53291.1"/>
    </source>
</evidence>
<dbReference type="AlphaFoldDB" id="A0A806KMN7"/>
<name>A0A806KMN7_9BACT</name>
<reference evidence="1" key="1">
    <citation type="submission" date="2012-03" db="EMBL/GenBank/DDBJ databases">
        <title>Functional metagenomics reveals considerable lignocellulase gene clusters in the gut microbiome of a wood-feeding higher termite.</title>
        <authorList>
            <person name="Liu N."/>
        </authorList>
    </citation>
    <scope>NUCLEOTIDE SEQUENCE</scope>
</reference>
<accession>A0A806KMN7</accession>
<proteinExistence type="predicted"/>
<sequence length="183" mass="20676">MAGRELVQTLDYILHRCDERDIEAVAAAVARRRREIAMFGATADPRRLAGELTSRLGVEGGIESLKHSVRDYAARIIRQQAPELPDAQIEALVRSGETAAEHSLPKDLLASMIDQFVSFSLGRMAEEEDRALRREMGPWPDRYWKNFPQVVRLLISDFLKDRMDEAEFNVRIALALQTPGFPG</sequence>
<organism evidence="1">
    <name type="scientific">uncultured bacterium contig00013</name>
    <dbReference type="NCBI Taxonomy" id="1181504"/>
    <lineage>
        <taxon>Bacteria</taxon>
        <taxon>environmental samples</taxon>
    </lineage>
</organism>